<keyword evidence="3" id="KW-1185">Reference proteome</keyword>
<dbReference type="EMBL" id="JPLY01000001">
    <property type="protein sequence ID" value="KFC23503.1"/>
    <property type="molecule type" value="Genomic_DNA"/>
</dbReference>
<comment type="caution">
    <text evidence="2">The sequence shown here is derived from an EMBL/GenBank/DDBJ whole genome shotgun (WGS) entry which is preliminary data.</text>
</comment>
<name>A0A085BM08_9FLAO</name>
<dbReference type="RefSeq" id="WP_034973366.1">
    <property type="nucleotide sequence ID" value="NZ_FOFI01000002.1"/>
</dbReference>
<accession>A0A085BM08</accession>
<sequence>MDLSFENNKSGNGGYITLKNSVEDIGRLTYTIVPELKKLIVSYVMVFPKFEGQGLGKQLVEKSVDFARKNGWKIKAHCSYAHSVLKRKSDVEDVFMN</sequence>
<dbReference type="eggNOG" id="COG2388">
    <property type="taxonomic scope" value="Bacteria"/>
</dbReference>
<evidence type="ECO:0000259" key="1">
    <source>
        <dbReference type="PROSITE" id="PS51729"/>
    </source>
</evidence>
<dbReference type="AlphaFoldDB" id="A0A085BM08"/>
<evidence type="ECO:0000313" key="3">
    <source>
        <dbReference type="Proteomes" id="UP000028623"/>
    </source>
</evidence>
<proteinExistence type="predicted"/>
<dbReference type="Pfam" id="PF14542">
    <property type="entry name" value="Acetyltransf_CG"/>
    <property type="match status" value="1"/>
</dbReference>
<evidence type="ECO:0000313" key="2">
    <source>
        <dbReference type="EMBL" id="KFC23503.1"/>
    </source>
</evidence>
<gene>
    <name evidence="2" type="ORF">IO89_02660</name>
</gene>
<dbReference type="PROSITE" id="PS51729">
    <property type="entry name" value="GNAT_YJDJ"/>
    <property type="match status" value="1"/>
</dbReference>
<feature type="domain" description="N-acetyltransferase" evidence="1">
    <location>
        <begin position="7"/>
        <end position="96"/>
    </location>
</feature>
<dbReference type="STRING" id="421072.SAMN04488097_1496"/>
<dbReference type="SUPFAM" id="SSF55729">
    <property type="entry name" value="Acyl-CoA N-acyltransferases (Nat)"/>
    <property type="match status" value="1"/>
</dbReference>
<dbReference type="CDD" id="cd04301">
    <property type="entry name" value="NAT_SF"/>
    <property type="match status" value="1"/>
</dbReference>
<reference evidence="2 3" key="1">
    <citation type="submission" date="2014-07" db="EMBL/GenBank/DDBJ databases">
        <title>Epilithonimonas lactis LMG 22401 Genome.</title>
        <authorList>
            <person name="Pipes S.E."/>
            <person name="Stropko S.J."/>
        </authorList>
    </citation>
    <scope>NUCLEOTIDE SEQUENCE [LARGE SCALE GENOMIC DNA]</scope>
    <source>
        <strain evidence="2 3">LMG 24401</strain>
    </source>
</reference>
<dbReference type="InterPro" id="IPR031165">
    <property type="entry name" value="GNAT_YJDJ"/>
</dbReference>
<dbReference type="InterPro" id="IPR016181">
    <property type="entry name" value="Acyl_CoA_acyltransferase"/>
</dbReference>
<dbReference type="OrthoDB" id="9793389at2"/>
<dbReference type="Gene3D" id="3.40.630.30">
    <property type="match status" value="1"/>
</dbReference>
<keyword evidence="2" id="KW-0808">Transferase</keyword>
<dbReference type="Proteomes" id="UP000028623">
    <property type="component" value="Unassembled WGS sequence"/>
</dbReference>
<protein>
    <submittedName>
        <fullName evidence="2">Acetyltransferase</fullName>
    </submittedName>
</protein>
<dbReference type="GO" id="GO:0016740">
    <property type="term" value="F:transferase activity"/>
    <property type="evidence" value="ECO:0007669"/>
    <property type="project" value="UniProtKB-KW"/>
</dbReference>
<organism evidence="2 3">
    <name type="scientific">Epilithonimonas lactis</name>
    <dbReference type="NCBI Taxonomy" id="421072"/>
    <lineage>
        <taxon>Bacteria</taxon>
        <taxon>Pseudomonadati</taxon>
        <taxon>Bacteroidota</taxon>
        <taxon>Flavobacteriia</taxon>
        <taxon>Flavobacteriales</taxon>
        <taxon>Weeksellaceae</taxon>
        <taxon>Chryseobacterium group</taxon>
        <taxon>Epilithonimonas</taxon>
    </lineage>
</organism>